<dbReference type="SUPFAM" id="SSF57716">
    <property type="entry name" value="Glucocorticoid receptor-like (DNA-binding domain)"/>
    <property type="match status" value="1"/>
</dbReference>
<reference evidence="13" key="1">
    <citation type="submission" date="2021-02" db="EMBL/GenBank/DDBJ databases">
        <authorList>
            <person name="Nowell W R."/>
        </authorList>
    </citation>
    <scope>NUCLEOTIDE SEQUENCE</scope>
</reference>
<dbReference type="PROSITE" id="PS51030">
    <property type="entry name" value="NUCLEAR_REC_DBD_2"/>
    <property type="match status" value="1"/>
</dbReference>
<organism evidence="13 17">
    <name type="scientific">Adineta steineri</name>
    <dbReference type="NCBI Taxonomy" id="433720"/>
    <lineage>
        <taxon>Eukaryota</taxon>
        <taxon>Metazoa</taxon>
        <taxon>Spiralia</taxon>
        <taxon>Gnathifera</taxon>
        <taxon>Rotifera</taxon>
        <taxon>Eurotatoria</taxon>
        <taxon>Bdelloidea</taxon>
        <taxon>Adinetida</taxon>
        <taxon>Adinetidae</taxon>
        <taxon>Adineta</taxon>
    </lineage>
</organism>
<gene>
    <name evidence="12" type="ORF">IZO911_LOCUS19994</name>
    <name evidence="13" type="ORF">JYZ213_LOCUS18412</name>
    <name evidence="16" type="ORF">KXQ929_LOCUS29726</name>
    <name evidence="14" type="ORF">OKA104_LOCUS25417</name>
    <name evidence="15" type="ORF">OXD698_LOCUS28714</name>
</gene>
<dbReference type="Proteomes" id="UP000663845">
    <property type="component" value="Unassembled WGS sequence"/>
</dbReference>
<keyword evidence="7" id="KW-0675">Receptor</keyword>
<dbReference type="PANTHER" id="PTHR24082:SF283">
    <property type="entry name" value="NUCLEAR HORMONE RECEPTOR HR96"/>
    <property type="match status" value="1"/>
</dbReference>
<dbReference type="Gene3D" id="3.30.50.10">
    <property type="entry name" value="Erythroid Transcription Factor GATA-1, subunit A"/>
    <property type="match status" value="1"/>
</dbReference>
<evidence type="ECO:0000259" key="11">
    <source>
        <dbReference type="PROSITE" id="PS51843"/>
    </source>
</evidence>
<dbReference type="Proteomes" id="UP000663868">
    <property type="component" value="Unassembled WGS sequence"/>
</dbReference>
<evidence type="ECO:0000313" key="12">
    <source>
        <dbReference type="EMBL" id="CAF1044770.1"/>
    </source>
</evidence>
<evidence type="ECO:0000256" key="5">
    <source>
        <dbReference type="ARBA" id="ARBA00023125"/>
    </source>
</evidence>
<dbReference type="InterPro" id="IPR035500">
    <property type="entry name" value="NHR-like_dom_sf"/>
</dbReference>
<evidence type="ECO:0000256" key="6">
    <source>
        <dbReference type="ARBA" id="ARBA00023163"/>
    </source>
</evidence>
<evidence type="ECO:0000313" key="14">
    <source>
        <dbReference type="EMBL" id="CAF3923644.1"/>
    </source>
</evidence>
<dbReference type="Proteomes" id="UP000663881">
    <property type="component" value="Unassembled WGS sequence"/>
</dbReference>
<evidence type="ECO:0000256" key="7">
    <source>
        <dbReference type="ARBA" id="ARBA00023170"/>
    </source>
</evidence>
<dbReference type="Proteomes" id="UP000663860">
    <property type="component" value="Unassembled WGS sequence"/>
</dbReference>
<keyword evidence="1" id="KW-0479">Metal-binding</keyword>
<evidence type="ECO:0000313" key="17">
    <source>
        <dbReference type="Proteomes" id="UP000663845"/>
    </source>
</evidence>
<protein>
    <submittedName>
        <fullName evidence="13">Uncharacterized protein</fullName>
    </submittedName>
</protein>
<dbReference type="EMBL" id="CAJOAZ010003130">
    <property type="protein sequence ID" value="CAF3986872.1"/>
    <property type="molecule type" value="Genomic_DNA"/>
</dbReference>
<evidence type="ECO:0000313" key="15">
    <source>
        <dbReference type="EMBL" id="CAF3986872.1"/>
    </source>
</evidence>
<feature type="region of interest" description="Disordered" evidence="9">
    <location>
        <begin position="178"/>
        <end position="212"/>
    </location>
</feature>
<evidence type="ECO:0000313" key="16">
    <source>
        <dbReference type="EMBL" id="CAF4021816.1"/>
    </source>
</evidence>
<name>A0A814K4G1_9BILA</name>
<dbReference type="PRINTS" id="PR00047">
    <property type="entry name" value="STROIDFINGER"/>
</dbReference>
<evidence type="ECO:0000256" key="8">
    <source>
        <dbReference type="ARBA" id="ARBA00023242"/>
    </source>
</evidence>
<dbReference type="PROSITE" id="PS00031">
    <property type="entry name" value="NUCLEAR_REC_DBD_1"/>
    <property type="match status" value="1"/>
</dbReference>
<feature type="domain" description="Nuclear receptor" evidence="10">
    <location>
        <begin position="92"/>
        <end position="169"/>
    </location>
</feature>
<dbReference type="PANTHER" id="PTHR24082">
    <property type="entry name" value="NUCLEAR HORMONE RECEPTOR"/>
    <property type="match status" value="1"/>
</dbReference>
<evidence type="ECO:0000256" key="2">
    <source>
        <dbReference type="ARBA" id="ARBA00022771"/>
    </source>
</evidence>
<dbReference type="SUPFAM" id="SSF48508">
    <property type="entry name" value="Nuclear receptor ligand-binding domain"/>
    <property type="match status" value="1"/>
</dbReference>
<dbReference type="GO" id="GO:0045944">
    <property type="term" value="P:positive regulation of transcription by RNA polymerase II"/>
    <property type="evidence" value="ECO:0007669"/>
    <property type="project" value="TreeGrafter"/>
</dbReference>
<dbReference type="InterPro" id="IPR013088">
    <property type="entry name" value="Znf_NHR/GATA"/>
</dbReference>
<keyword evidence="8" id="KW-0539">Nucleus</keyword>
<feature type="compositionally biased region" description="Low complexity" evidence="9">
    <location>
        <begin position="188"/>
        <end position="208"/>
    </location>
</feature>
<evidence type="ECO:0000259" key="10">
    <source>
        <dbReference type="PROSITE" id="PS51030"/>
    </source>
</evidence>
<sequence>MTGETKMIIITSNEDIIRQFSLNKPKHTHIVDLDNNKQVTSMNNNDNNIMNLAILTELSELNSKNDQIYKRALDSPHHGRSKQVKPSKKSFDMDCAICGDRAIGFNYDVLSCASCKAFFRRNAYQPLEKLKCLNRQNQCLVTRDVRRKCQRCRLARCFAVGMRRDFILSEEEKQQRKQRLQENRNISLKRSSTSDSSSLSPEVSPNSESHTESLDDIDRILMDIDYNDENIFCHNSLDLNEIESTLSAEDWISIENVRSIFLSNFNNHNTNCVCVDISDRTTALLSWSQFISKIALSFIDFFRHIDEFENLHDDDRFTLIKYNLLCVFAIPKAYLYQSVNDCCSFDNNVLAEQRRRFFILCGDSNGIRDNFVDVVHLLVDLTGQDPIILSLIMLVFIFSQGLSMNIEESLLKDPLAVYRAQNHYTQLLWNYFVNQLGEIEACKRFTRLMTIMIRVQLSSKAFREFFRTQYMISNIVDKMAPLMQTVLNIS</sequence>
<dbReference type="EMBL" id="CAJNOE010000204">
    <property type="protein sequence ID" value="CAF1044770.1"/>
    <property type="molecule type" value="Genomic_DNA"/>
</dbReference>
<dbReference type="Proteomes" id="UP000663844">
    <property type="component" value="Unassembled WGS sequence"/>
</dbReference>
<dbReference type="GO" id="GO:0000978">
    <property type="term" value="F:RNA polymerase II cis-regulatory region sequence-specific DNA binding"/>
    <property type="evidence" value="ECO:0007669"/>
    <property type="project" value="TreeGrafter"/>
</dbReference>
<dbReference type="InterPro" id="IPR050234">
    <property type="entry name" value="Nuclear_hormone_rcpt_NR1"/>
</dbReference>
<dbReference type="EMBL" id="CAJOAY010002129">
    <property type="protein sequence ID" value="CAF3923644.1"/>
    <property type="molecule type" value="Genomic_DNA"/>
</dbReference>
<dbReference type="EMBL" id="CAJOBB010003121">
    <property type="protein sequence ID" value="CAF4021816.1"/>
    <property type="molecule type" value="Genomic_DNA"/>
</dbReference>
<dbReference type="GO" id="GO:0030154">
    <property type="term" value="P:cell differentiation"/>
    <property type="evidence" value="ECO:0007669"/>
    <property type="project" value="TreeGrafter"/>
</dbReference>
<dbReference type="InterPro" id="IPR000536">
    <property type="entry name" value="Nucl_hrmn_rcpt_lig-bd"/>
</dbReference>
<dbReference type="Pfam" id="PF00105">
    <property type="entry name" value="zf-C4"/>
    <property type="match status" value="1"/>
</dbReference>
<keyword evidence="3" id="KW-0862">Zinc</keyword>
<dbReference type="Pfam" id="PF00104">
    <property type="entry name" value="Hormone_recep"/>
    <property type="match status" value="1"/>
</dbReference>
<dbReference type="SMART" id="SM00399">
    <property type="entry name" value="ZnF_C4"/>
    <property type="match status" value="1"/>
</dbReference>
<keyword evidence="4" id="KW-0805">Transcription regulation</keyword>
<feature type="domain" description="NR LBD" evidence="11">
    <location>
        <begin position="249"/>
        <end position="490"/>
    </location>
</feature>
<dbReference type="GO" id="GO:0008270">
    <property type="term" value="F:zinc ion binding"/>
    <property type="evidence" value="ECO:0007669"/>
    <property type="project" value="UniProtKB-KW"/>
</dbReference>
<comment type="caution">
    <text evidence="13">The sequence shown here is derived from an EMBL/GenBank/DDBJ whole genome shotgun (WGS) entry which is preliminary data.</text>
</comment>
<evidence type="ECO:0000256" key="1">
    <source>
        <dbReference type="ARBA" id="ARBA00022723"/>
    </source>
</evidence>
<keyword evidence="2" id="KW-0863">Zinc-finger</keyword>
<evidence type="ECO:0000256" key="3">
    <source>
        <dbReference type="ARBA" id="ARBA00022833"/>
    </source>
</evidence>
<dbReference type="PROSITE" id="PS51843">
    <property type="entry name" value="NR_LBD"/>
    <property type="match status" value="1"/>
</dbReference>
<dbReference type="GO" id="GO:0004879">
    <property type="term" value="F:nuclear receptor activity"/>
    <property type="evidence" value="ECO:0007669"/>
    <property type="project" value="TreeGrafter"/>
</dbReference>
<dbReference type="EMBL" id="CAJNOG010000179">
    <property type="protein sequence ID" value="CAF1046071.1"/>
    <property type="molecule type" value="Genomic_DNA"/>
</dbReference>
<evidence type="ECO:0000313" key="13">
    <source>
        <dbReference type="EMBL" id="CAF1046071.1"/>
    </source>
</evidence>
<dbReference type="GO" id="GO:0000122">
    <property type="term" value="P:negative regulation of transcription by RNA polymerase II"/>
    <property type="evidence" value="ECO:0007669"/>
    <property type="project" value="TreeGrafter"/>
</dbReference>
<evidence type="ECO:0000256" key="9">
    <source>
        <dbReference type="SAM" id="MobiDB-lite"/>
    </source>
</evidence>
<dbReference type="Gene3D" id="1.10.565.10">
    <property type="entry name" value="Retinoid X Receptor"/>
    <property type="match status" value="1"/>
</dbReference>
<accession>A0A814K4G1</accession>
<dbReference type="AlphaFoldDB" id="A0A814K4G1"/>
<dbReference type="InterPro" id="IPR001628">
    <property type="entry name" value="Znf_hrmn_rcpt"/>
</dbReference>
<proteinExistence type="predicted"/>
<keyword evidence="6" id="KW-0804">Transcription</keyword>
<evidence type="ECO:0000256" key="4">
    <source>
        <dbReference type="ARBA" id="ARBA00023015"/>
    </source>
</evidence>
<keyword evidence="5" id="KW-0238">DNA-binding</keyword>